<evidence type="ECO:0000313" key="5">
    <source>
        <dbReference type="Proteomes" id="UP000218824"/>
    </source>
</evidence>
<dbReference type="KEGG" id="lem:LEN_2772"/>
<dbReference type="SMART" id="SM00824">
    <property type="entry name" value="PKS_TE"/>
    <property type="match status" value="1"/>
</dbReference>
<dbReference type="PANTHER" id="PTHR11487">
    <property type="entry name" value="THIOESTERASE"/>
    <property type="match status" value="1"/>
</dbReference>
<dbReference type="EMBL" id="AP014940">
    <property type="protein sequence ID" value="BAV98259.1"/>
    <property type="molecule type" value="Genomic_DNA"/>
</dbReference>
<keyword evidence="2" id="KW-0378">Hydrolase</keyword>
<dbReference type="GO" id="GO:0016787">
    <property type="term" value="F:hydrolase activity"/>
    <property type="evidence" value="ECO:0007669"/>
    <property type="project" value="UniProtKB-KW"/>
</dbReference>
<accession>A0AAU9AS21</accession>
<proteinExistence type="inferred from homology"/>
<dbReference type="Gene3D" id="3.40.50.1820">
    <property type="entry name" value="alpha/beta hydrolase"/>
    <property type="match status" value="1"/>
</dbReference>
<dbReference type="InterPro" id="IPR029058">
    <property type="entry name" value="AB_hydrolase_fold"/>
</dbReference>
<protein>
    <submittedName>
        <fullName evidence="4">Thioesterase</fullName>
    </submittedName>
</protein>
<evidence type="ECO:0000256" key="2">
    <source>
        <dbReference type="ARBA" id="ARBA00022801"/>
    </source>
</evidence>
<comment type="similarity">
    <text evidence="1">Belongs to the thioesterase family.</text>
</comment>
<feature type="domain" description="Thioesterase TesA-like" evidence="3">
    <location>
        <begin position="20"/>
        <end position="203"/>
    </location>
</feature>
<dbReference type="SUPFAM" id="SSF53474">
    <property type="entry name" value="alpha/beta-Hydrolases"/>
    <property type="match status" value="1"/>
</dbReference>
<dbReference type="GeneID" id="83064612"/>
<organism evidence="4 5">
    <name type="scientific">Lysobacter enzymogenes</name>
    <dbReference type="NCBI Taxonomy" id="69"/>
    <lineage>
        <taxon>Bacteria</taxon>
        <taxon>Pseudomonadati</taxon>
        <taxon>Pseudomonadota</taxon>
        <taxon>Gammaproteobacteria</taxon>
        <taxon>Lysobacterales</taxon>
        <taxon>Lysobacteraceae</taxon>
        <taxon>Lysobacter</taxon>
    </lineage>
</organism>
<evidence type="ECO:0000259" key="3">
    <source>
        <dbReference type="SMART" id="SM00824"/>
    </source>
</evidence>
<dbReference type="RefSeq" id="WP_096378756.1">
    <property type="nucleotide sequence ID" value="NZ_AP014940.1"/>
</dbReference>
<name>A0AAU9AS21_LYSEN</name>
<dbReference type="InterPro" id="IPR012223">
    <property type="entry name" value="TEII"/>
</dbReference>
<dbReference type="PANTHER" id="PTHR11487:SF0">
    <property type="entry name" value="S-ACYL FATTY ACID SYNTHASE THIOESTERASE, MEDIUM CHAIN"/>
    <property type="match status" value="1"/>
</dbReference>
<dbReference type="AlphaFoldDB" id="A0AAU9AS21"/>
<dbReference type="GO" id="GO:0008610">
    <property type="term" value="P:lipid biosynthetic process"/>
    <property type="evidence" value="ECO:0007669"/>
    <property type="project" value="TreeGrafter"/>
</dbReference>
<reference evidence="4 5" key="1">
    <citation type="journal article" date="2017" name="DNA Res.">
        <title>Complete genome sequence and expression profile of the commercial lytic enzyme producer Lysobacter enzymogenes M497-1.</title>
        <authorList>
            <person name="Takami H."/>
            <person name="Toyoda A."/>
            <person name="Uchiyama I."/>
            <person name="Itoh T."/>
            <person name="Takaki Y."/>
            <person name="Arai W."/>
            <person name="Nishi S."/>
            <person name="Kawai M."/>
            <person name="Shinya K."/>
            <person name="Ikeda H."/>
        </authorList>
    </citation>
    <scope>NUCLEOTIDE SEQUENCE [LARGE SCALE GENOMIC DNA]</scope>
    <source>
        <strain evidence="4 5">M497-1</strain>
    </source>
</reference>
<dbReference type="Pfam" id="PF00975">
    <property type="entry name" value="Thioesterase"/>
    <property type="match status" value="1"/>
</dbReference>
<sequence>MSAMLQRWRRAGDAPRARLYAFAHAGAGAADLRAFAAHAPAWLDVAAVRLPGRERRVAEPLPQSLAAVVDEAAATILGEWRTDLPVFLFGQCAGGLIAFETARRLCAQGAMPAGLALSAPPSPDQDFAGAAQIAASADFATSMNAMGALPDEVLADPVLLDVVLPALRADFALFEGYRNRADAPLPLPVLAVAGDADALSPFAALAQWRPRSGGGLRACEIEGGHLLAAETPQALMALVAGFALERLPEQEPAQEPV</sequence>
<dbReference type="Proteomes" id="UP000218824">
    <property type="component" value="Chromosome"/>
</dbReference>
<dbReference type="InterPro" id="IPR001031">
    <property type="entry name" value="Thioesterase"/>
</dbReference>
<evidence type="ECO:0000313" key="4">
    <source>
        <dbReference type="EMBL" id="BAV98259.1"/>
    </source>
</evidence>
<evidence type="ECO:0000256" key="1">
    <source>
        <dbReference type="ARBA" id="ARBA00007169"/>
    </source>
</evidence>
<gene>
    <name evidence="4" type="ORF">LEN_2772</name>
</gene>
<dbReference type="InterPro" id="IPR020802">
    <property type="entry name" value="TesA-like"/>
</dbReference>